<sequence>MEDGDNISGSENSFSQKAIKVLFPVISGLFMAFLLILIDILIESNNHQLKEGYMNFLLYYSSFIIFIAFLIQHFIVIPVFARYKFKSPREKFFGLLATVVFSVISSLVFAYLVSSPLQLPFEFLSNTLYAFILVVAYWAINLHVTDYLCKIKD</sequence>
<keyword evidence="1" id="KW-0472">Membrane</keyword>
<organism evidence="2">
    <name type="scientific">bioreactor metagenome</name>
    <dbReference type="NCBI Taxonomy" id="1076179"/>
    <lineage>
        <taxon>unclassified sequences</taxon>
        <taxon>metagenomes</taxon>
        <taxon>ecological metagenomes</taxon>
    </lineage>
</organism>
<feature type="transmembrane region" description="Helical" evidence="1">
    <location>
        <begin position="57"/>
        <end position="80"/>
    </location>
</feature>
<accession>A0A644WZS6</accession>
<dbReference type="EMBL" id="VSSQ01001565">
    <property type="protein sequence ID" value="MPM09410.1"/>
    <property type="molecule type" value="Genomic_DNA"/>
</dbReference>
<keyword evidence="1" id="KW-1133">Transmembrane helix</keyword>
<protein>
    <submittedName>
        <fullName evidence="2">Uncharacterized protein</fullName>
    </submittedName>
</protein>
<proteinExistence type="predicted"/>
<reference evidence="2" key="1">
    <citation type="submission" date="2019-08" db="EMBL/GenBank/DDBJ databases">
        <authorList>
            <person name="Kucharzyk K."/>
            <person name="Murdoch R.W."/>
            <person name="Higgins S."/>
            <person name="Loffler F."/>
        </authorList>
    </citation>
    <scope>NUCLEOTIDE SEQUENCE</scope>
</reference>
<name>A0A644WZS6_9ZZZZ</name>
<feature type="transmembrane region" description="Helical" evidence="1">
    <location>
        <begin position="128"/>
        <end position="149"/>
    </location>
</feature>
<dbReference type="AlphaFoldDB" id="A0A644WZS6"/>
<gene>
    <name evidence="2" type="ORF">SDC9_55727</name>
</gene>
<feature type="transmembrane region" description="Helical" evidence="1">
    <location>
        <begin position="21"/>
        <end position="42"/>
    </location>
</feature>
<evidence type="ECO:0000256" key="1">
    <source>
        <dbReference type="SAM" id="Phobius"/>
    </source>
</evidence>
<feature type="transmembrane region" description="Helical" evidence="1">
    <location>
        <begin position="92"/>
        <end position="113"/>
    </location>
</feature>
<keyword evidence="1" id="KW-0812">Transmembrane</keyword>
<comment type="caution">
    <text evidence="2">The sequence shown here is derived from an EMBL/GenBank/DDBJ whole genome shotgun (WGS) entry which is preliminary data.</text>
</comment>
<evidence type="ECO:0000313" key="2">
    <source>
        <dbReference type="EMBL" id="MPM09410.1"/>
    </source>
</evidence>